<evidence type="ECO:0000313" key="12">
    <source>
        <dbReference type="EMBL" id="MCP1337711.1"/>
    </source>
</evidence>
<keyword evidence="6 8" id="KW-0274">FAD</keyword>
<proteinExistence type="inferred from homology"/>
<comment type="similarity">
    <text evidence="3 8">Belongs to the acyl-CoA dehydrogenase family.</text>
</comment>
<keyword evidence="13" id="KW-1185">Reference proteome</keyword>
<dbReference type="Gene3D" id="1.10.540.10">
    <property type="entry name" value="Acyl-CoA dehydrogenase/oxidase, N-terminal domain"/>
    <property type="match status" value="1"/>
</dbReference>
<dbReference type="Pfam" id="PF02771">
    <property type="entry name" value="Acyl-CoA_dh_N"/>
    <property type="match status" value="1"/>
</dbReference>
<evidence type="ECO:0000256" key="2">
    <source>
        <dbReference type="ARBA" id="ARBA00005109"/>
    </source>
</evidence>
<dbReference type="Pfam" id="PF00441">
    <property type="entry name" value="Acyl-CoA_dh_1"/>
    <property type="match status" value="1"/>
</dbReference>
<feature type="domain" description="Acyl-CoA dehydrogenase/oxidase N-terminal" evidence="11">
    <location>
        <begin position="19"/>
        <end position="131"/>
    </location>
</feature>
<gene>
    <name evidence="12" type="ORF">NJQ99_14915</name>
</gene>
<dbReference type="PROSITE" id="PS00072">
    <property type="entry name" value="ACYL_COA_DH_1"/>
    <property type="match status" value="1"/>
</dbReference>
<evidence type="ECO:0000259" key="10">
    <source>
        <dbReference type="Pfam" id="PF02770"/>
    </source>
</evidence>
<dbReference type="InterPro" id="IPR006089">
    <property type="entry name" value="Acyl-CoA_DH_CS"/>
</dbReference>
<dbReference type="InterPro" id="IPR009075">
    <property type="entry name" value="AcylCo_DH/oxidase_C"/>
</dbReference>
<feature type="domain" description="Acyl-CoA dehydrogenase/oxidase C-terminal" evidence="9">
    <location>
        <begin position="243"/>
        <end position="398"/>
    </location>
</feature>
<dbReference type="PANTHER" id="PTHR43884:SF12">
    <property type="entry name" value="ISOVALERYL-COA DEHYDROGENASE, MITOCHONDRIAL-RELATED"/>
    <property type="match status" value="1"/>
</dbReference>
<comment type="caution">
    <text evidence="12">The sequence shown here is derived from an EMBL/GenBank/DDBJ whole genome shotgun (WGS) entry which is preliminary data.</text>
</comment>
<dbReference type="AlphaFoldDB" id="A0A9J6PM25"/>
<protein>
    <submittedName>
        <fullName evidence="12">Acyl-CoA dehydrogenase family protein</fullName>
    </submittedName>
</protein>
<dbReference type="PANTHER" id="PTHR43884">
    <property type="entry name" value="ACYL-COA DEHYDROGENASE"/>
    <property type="match status" value="1"/>
</dbReference>
<dbReference type="Pfam" id="PF02770">
    <property type="entry name" value="Acyl-CoA_dh_M"/>
    <property type="match status" value="1"/>
</dbReference>
<evidence type="ECO:0000313" key="13">
    <source>
        <dbReference type="Proteomes" id="UP001055804"/>
    </source>
</evidence>
<dbReference type="EMBL" id="JAMZFT010000004">
    <property type="protein sequence ID" value="MCP1337711.1"/>
    <property type="molecule type" value="Genomic_DNA"/>
</dbReference>
<comment type="pathway">
    <text evidence="2">Amino-acid degradation; L-valine degradation.</text>
</comment>
<dbReference type="FunFam" id="2.40.110.10:FF:000001">
    <property type="entry name" value="Acyl-CoA dehydrogenase, mitochondrial"/>
    <property type="match status" value="1"/>
</dbReference>
<dbReference type="GO" id="GO:0050660">
    <property type="term" value="F:flavin adenine dinucleotide binding"/>
    <property type="evidence" value="ECO:0007669"/>
    <property type="project" value="InterPro"/>
</dbReference>
<accession>A0A9J6PM25</accession>
<keyword evidence="7 8" id="KW-0560">Oxidoreductase</keyword>
<dbReference type="GO" id="GO:0008470">
    <property type="term" value="F:3-methylbutanoyl-CoA dehydrogenase activity"/>
    <property type="evidence" value="ECO:0007669"/>
    <property type="project" value="TreeGrafter"/>
</dbReference>
<organism evidence="12 13">
    <name type="scientific">Futiania mangrovi</name>
    <dbReference type="NCBI Taxonomy" id="2959716"/>
    <lineage>
        <taxon>Bacteria</taxon>
        <taxon>Pseudomonadati</taxon>
        <taxon>Pseudomonadota</taxon>
        <taxon>Alphaproteobacteria</taxon>
        <taxon>Futianiales</taxon>
        <taxon>Futianiaceae</taxon>
        <taxon>Futiania</taxon>
    </lineage>
</organism>
<dbReference type="InterPro" id="IPR037069">
    <property type="entry name" value="AcylCoA_DH/ox_N_sf"/>
</dbReference>
<dbReference type="InterPro" id="IPR013786">
    <property type="entry name" value="AcylCoA_DH/ox_N"/>
</dbReference>
<dbReference type="InterPro" id="IPR006091">
    <property type="entry name" value="Acyl-CoA_Oxase/DH_mid-dom"/>
</dbReference>
<name>A0A9J6PM25_9PROT</name>
<evidence type="ECO:0000259" key="11">
    <source>
        <dbReference type="Pfam" id="PF02771"/>
    </source>
</evidence>
<keyword evidence="4" id="KW-0101">Branched-chain amino acid catabolism</keyword>
<evidence type="ECO:0000256" key="3">
    <source>
        <dbReference type="ARBA" id="ARBA00009347"/>
    </source>
</evidence>
<evidence type="ECO:0000256" key="6">
    <source>
        <dbReference type="ARBA" id="ARBA00022827"/>
    </source>
</evidence>
<evidence type="ECO:0000256" key="5">
    <source>
        <dbReference type="ARBA" id="ARBA00022630"/>
    </source>
</evidence>
<evidence type="ECO:0000256" key="1">
    <source>
        <dbReference type="ARBA" id="ARBA00001974"/>
    </source>
</evidence>
<keyword evidence="5 8" id="KW-0285">Flavoprotein</keyword>
<dbReference type="Gene3D" id="2.40.110.10">
    <property type="entry name" value="Butyryl-CoA Dehydrogenase, subunit A, domain 2"/>
    <property type="match status" value="1"/>
</dbReference>
<dbReference type="SUPFAM" id="SSF47203">
    <property type="entry name" value="Acyl-CoA dehydrogenase C-terminal domain-like"/>
    <property type="match status" value="1"/>
</dbReference>
<dbReference type="InterPro" id="IPR036250">
    <property type="entry name" value="AcylCo_DH-like_C"/>
</dbReference>
<dbReference type="RefSeq" id="WP_269333680.1">
    <property type="nucleotide sequence ID" value="NZ_JAMZFT010000004.1"/>
</dbReference>
<dbReference type="Proteomes" id="UP001055804">
    <property type="component" value="Unassembled WGS sequence"/>
</dbReference>
<dbReference type="SUPFAM" id="SSF56645">
    <property type="entry name" value="Acyl-CoA dehydrogenase NM domain-like"/>
    <property type="match status" value="1"/>
</dbReference>
<evidence type="ECO:0000259" key="9">
    <source>
        <dbReference type="Pfam" id="PF00441"/>
    </source>
</evidence>
<reference evidence="12" key="1">
    <citation type="submission" date="2022-06" db="EMBL/GenBank/DDBJ databases">
        <title>Isolation and Genomics of Futiania mangrovii gen. nov., sp. nov., a Rare and Metabolically-versatile member in the Class Alphaproteobacteria.</title>
        <authorList>
            <person name="Liu L."/>
            <person name="Huang W.-C."/>
            <person name="Pan J."/>
            <person name="Li J."/>
            <person name="Huang Y."/>
            <person name="Du H."/>
            <person name="Liu Y."/>
            <person name="Li M."/>
        </authorList>
    </citation>
    <scope>NUCLEOTIDE SEQUENCE</scope>
    <source>
        <strain evidence="12">FT118</strain>
    </source>
</reference>
<dbReference type="PIRSF" id="PIRSF016578">
    <property type="entry name" value="HsaA"/>
    <property type="match status" value="1"/>
</dbReference>
<feature type="domain" description="Acyl-CoA oxidase/dehydrogenase middle" evidence="10">
    <location>
        <begin position="135"/>
        <end position="231"/>
    </location>
</feature>
<dbReference type="InterPro" id="IPR046373">
    <property type="entry name" value="Acyl-CoA_Oxase/DH_mid-dom_sf"/>
</dbReference>
<evidence type="ECO:0000256" key="4">
    <source>
        <dbReference type="ARBA" id="ARBA00022456"/>
    </source>
</evidence>
<dbReference type="Gene3D" id="1.20.140.10">
    <property type="entry name" value="Butyryl-CoA Dehydrogenase, subunit A, domain 3"/>
    <property type="match status" value="1"/>
</dbReference>
<dbReference type="GO" id="GO:0006552">
    <property type="term" value="P:L-leucine catabolic process"/>
    <property type="evidence" value="ECO:0007669"/>
    <property type="project" value="TreeGrafter"/>
</dbReference>
<comment type="cofactor">
    <cofactor evidence="1 8">
        <name>FAD</name>
        <dbReference type="ChEBI" id="CHEBI:57692"/>
    </cofactor>
</comment>
<evidence type="ECO:0000256" key="8">
    <source>
        <dbReference type="RuleBase" id="RU362125"/>
    </source>
</evidence>
<dbReference type="InterPro" id="IPR009100">
    <property type="entry name" value="AcylCoA_DH/oxidase_NM_dom_sf"/>
</dbReference>
<evidence type="ECO:0000256" key="7">
    <source>
        <dbReference type="ARBA" id="ARBA00023002"/>
    </source>
</evidence>
<dbReference type="FunFam" id="1.10.540.10:FF:000026">
    <property type="entry name" value="Acyl-CoA dehydrogenase medium chain"/>
    <property type="match status" value="1"/>
</dbReference>
<sequence>MGVPGQLQNAPRDPNFDLTDDQQAILDQVDRFSKAELYGLAPRMDAEEWWPEDVFPKIGAAGFLGVTVPEEYGGVGLDLVAQGLVAHGMARWNHALTLSVVAHDNLCVNNIYRNGNEAQRRKYLPDLCAGKAIGALGLTEPGAGSDALGSMRTTARRDGDTWVLNGSKIYITNGPVADVLLVYAKTSPEKGAHGISAFIVEKDFPGFKVAQKLTKMGYRGSQTAELLFDNCVVPAENLVGEVDKGVAVVMSGLDLERAMISPICLGIAERALELSVDYAQTRQQFGKPIGSFQMVQSMLAEMYVSIEAMRGFTYRTLAAAAALEIGEGGRGDIHALTAASVMFCAQATHDVLDRAMQVHGGSGYIWESEINRLYRSIKLLEIGAGTTEVRKMIIAGELLRDMRRNG</sequence>
<dbReference type="FunFam" id="1.20.140.10:FF:000001">
    <property type="entry name" value="Acyl-CoA dehydrogenase"/>
    <property type="match status" value="1"/>
</dbReference>